<feature type="transmembrane region" description="Helical" evidence="1">
    <location>
        <begin position="54"/>
        <end position="73"/>
    </location>
</feature>
<dbReference type="Proteomes" id="UP000659654">
    <property type="component" value="Unassembled WGS sequence"/>
</dbReference>
<keyword evidence="1" id="KW-0812">Transmembrane</keyword>
<feature type="transmembrane region" description="Helical" evidence="1">
    <location>
        <begin position="162"/>
        <end position="181"/>
    </location>
</feature>
<dbReference type="EMBL" id="CAJFCV020000001">
    <property type="protein sequence ID" value="CAG9085923.1"/>
    <property type="molecule type" value="Genomic_DNA"/>
</dbReference>
<accession>A0A1I7S8V9</accession>
<dbReference type="AlphaFoldDB" id="A0A1I7S8V9"/>
<keyword evidence="1" id="KW-1133">Transmembrane helix</keyword>
<dbReference type="Proteomes" id="UP000095284">
    <property type="component" value="Unplaced"/>
</dbReference>
<feature type="transmembrane region" description="Helical" evidence="1">
    <location>
        <begin position="85"/>
        <end position="108"/>
    </location>
</feature>
<reference evidence="3" key="2">
    <citation type="submission" date="2020-08" db="EMBL/GenBank/DDBJ databases">
        <authorList>
            <person name="Kikuchi T."/>
        </authorList>
    </citation>
    <scope>NUCLEOTIDE SEQUENCE</scope>
    <source>
        <strain evidence="2">Ka4C1</strain>
    </source>
</reference>
<evidence type="ECO:0000313" key="5">
    <source>
        <dbReference type="Proteomes" id="UP000659654"/>
    </source>
</evidence>
<dbReference type="EMBL" id="CAJFDI010000001">
    <property type="protein sequence ID" value="CAD5210198.1"/>
    <property type="molecule type" value="Genomic_DNA"/>
</dbReference>
<evidence type="ECO:0000313" key="2">
    <source>
        <dbReference type="EMBL" id="CAD5210198.1"/>
    </source>
</evidence>
<reference evidence="6" key="1">
    <citation type="submission" date="2016-11" db="UniProtKB">
        <authorList>
            <consortium name="WormBaseParasite"/>
        </authorList>
    </citation>
    <scope>IDENTIFICATION</scope>
</reference>
<gene>
    <name evidence="2" type="ORF">BXYJ_LOCUS1815</name>
</gene>
<organism evidence="4 6">
    <name type="scientific">Bursaphelenchus xylophilus</name>
    <name type="common">Pinewood nematode worm</name>
    <name type="synonym">Aphelenchoides xylophilus</name>
    <dbReference type="NCBI Taxonomy" id="6326"/>
    <lineage>
        <taxon>Eukaryota</taxon>
        <taxon>Metazoa</taxon>
        <taxon>Ecdysozoa</taxon>
        <taxon>Nematoda</taxon>
        <taxon>Chromadorea</taxon>
        <taxon>Rhabditida</taxon>
        <taxon>Tylenchina</taxon>
        <taxon>Tylenchomorpha</taxon>
        <taxon>Aphelenchoidea</taxon>
        <taxon>Aphelenchoididae</taxon>
        <taxon>Bursaphelenchus</taxon>
    </lineage>
</organism>
<evidence type="ECO:0000313" key="4">
    <source>
        <dbReference type="Proteomes" id="UP000095284"/>
    </source>
</evidence>
<keyword evidence="1" id="KW-0472">Membrane</keyword>
<evidence type="ECO:0000313" key="6">
    <source>
        <dbReference type="WBParaSite" id="BXY_0945400.1"/>
    </source>
</evidence>
<evidence type="ECO:0000313" key="3">
    <source>
        <dbReference type="EMBL" id="CAG9085923.1"/>
    </source>
</evidence>
<feature type="transmembrane region" description="Helical" evidence="1">
    <location>
        <begin position="128"/>
        <end position="150"/>
    </location>
</feature>
<keyword evidence="5" id="KW-1185">Reference proteome</keyword>
<evidence type="ECO:0000256" key="1">
    <source>
        <dbReference type="SAM" id="Phobius"/>
    </source>
</evidence>
<dbReference type="Proteomes" id="UP000582659">
    <property type="component" value="Unassembled WGS sequence"/>
</dbReference>
<protein>
    <submittedName>
        <fullName evidence="2">(pine wood nematode) hypothetical protein</fullName>
    </submittedName>
</protein>
<dbReference type="WBParaSite" id="BXY_0945400.1">
    <property type="protein sequence ID" value="BXY_0945400.1"/>
    <property type="gene ID" value="BXY_0945400"/>
</dbReference>
<name>A0A1I7S8V9_BURXY</name>
<sequence>MFVNKFGDLNSPVANEKISVPEESSQQKVLACCNTFLGFSLLIYGSSLCLCPSFITGLLLFLAILTTGLMYTAEIEQLKIYGVPIIMQLWMLFTFTLPGVVSVIFRVLAYFWRDSFKNAHFVQAYMDVTMSFICICIALNLSYLLCFIYTDPEFKLNSAFKFLLFGVIAMLMSYEFIYRGVSASNGLKFEMQDCEYGFIKIAEIY</sequence>
<proteinExistence type="predicted"/>